<reference evidence="4" key="1">
    <citation type="submission" date="2016-10" db="EMBL/GenBank/DDBJ databases">
        <authorList>
            <person name="Varghese N."/>
            <person name="Submissions S."/>
        </authorList>
    </citation>
    <scope>NUCLEOTIDE SEQUENCE [LARGE SCALE GENOMIC DNA]</scope>
    <source>
        <strain evidence="4">CGMCC 1.8711</strain>
    </source>
</reference>
<dbReference type="Pfam" id="PF26413">
    <property type="entry name" value="DUF8108"/>
    <property type="match status" value="1"/>
</dbReference>
<evidence type="ECO:0000256" key="1">
    <source>
        <dbReference type="SAM" id="MobiDB-lite"/>
    </source>
</evidence>
<name>A0A1I6IM69_9EURY</name>
<dbReference type="OrthoDB" id="181091at2157"/>
<keyword evidence="4" id="KW-1185">Reference proteome</keyword>
<protein>
    <recommendedName>
        <fullName evidence="2">DUF8108 domain-containing protein</fullName>
    </recommendedName>
</protein>
<dbReference type="Proteomes" id="UP000243250">
    <property type="component" value="Unassembled WGS sequence"/>
</dbReference>
<organism evidence="3 4">
    <name type="scientific">Halogeometricum limi</name>
    <dbReference type="NCBI Taxonomy" id="555875"/>
    <lineage>
        <taxon>Archaea</taxon>
        <taxon>Methanobacteriati</taxon>
        <taxon>Methanobacteriota</taxon>
        <taxon>Stenosarchaea group</taxon>
        <taxon>Halobacteria</taxon>
        <taxon>Halobacteriales</taxon>
        <taxon>Haloferacaceae</taxon>
        <taxon>Halogeometricum</taxon>
    </lineage>
</organism>
<evidence type="ECO:0000259" key="2">
    <source>
        <dbReference type="Pfam" id="PF26413"/>
    </source>
</evidence>
<gene>
    <name evidence="3" type="ORF">SAMN04488124_3396</name>
</gene>
<dbReference type="InterPro" id="IPR058421">
    <property type="entry name" value="DUF8108_C"/>
</dbReference>
<sequence length="311" mass="33639">MTERSVSGDLSLAGSETPPVTVADPEDVFLQTESVSGDLRLTDVEYVFTNQSVESVDDEASARTTLTPGEDAYVEFGGVDGDLTVEGAGDVFVPADAAAGGLDAVGAENVYRADGPESPRVLDVVTNGWKQTATAADPDEGVYVTGAKHEVSVKKVRTAIDVYVVGYDHEVEISGREAAVNVHFVGRDNTVSVGPYLSASVESDAGFDNALEEAPYPVEDLIEQTKSEATRTFGRHKIIYQRPASDEDWCPNCGEPADAIVERHQMEAFFLLGYPLKVYDRSTNPARECEHCSPNTTRVELNRDERREILG</sequence>
<accession>A0A1I6IM69</accession>
<dbReference type="STRING" id="555875.SAMN04488124_3396"/>
<feature type="domain" description="DUF8108" evidence="2">
    <location>
        <begin position="228"/>
        <end position="292"/>
    </location>
</feature>
<dbReference type="RefSeq" id="WP_089883120.1">
    <property type="nucleotide sequence ID" value="NZ_FOYS01000006.1"/>
</dbReference>
<evidence type="ECO:0000313" key="3">
    <source>
        <dbReference type="EMBL" id="SFR67729.1"/>
    </source>
</evidence>
<dbReference type="AlphaFoldDB" id="A0A1I6IM69"/>
<evidence type="ECO:0000313" key="4">
    <source>
        <dbReference type="Proteomes" id="UP000243250"/>
    </source>
</evidence>
<feature type="region of interest" description="Disordered" evidence="1">
    <location>
        <begin position="1"/>
        <end position="22"/>
    </location>
</feature>
<dbReference type="EMBL" id="FOYS01000006">
    <property type="protein sequence ID" value="SFR67729.1"/>
    <property type="molecule type" value="Genomic_DNA"/>
</dbReference>
<proteinExistence type="predicted"/>